<reference evidence="7 8" key="1">
    <citation type="submission" date="2017-07" db="EMBL/GenBank/DDBJ databases">
        <title>Flavobacterium cyanobacteriorum sp. nov., isolated from cyanobacterial aggregates in a eutrophic lake.</title>
        <authorList>
            <person name="Cai H."/>
        </authorList>
    </citation>
    <scope>NUCLEOTIDE SEQUENCE [LARGE SCALE GENOMIC DNA]</scope>
    <source>
        <strain evidence="7 8">TH021</strain>
    </source>
</reference>
<dbReference type="EMBL" id="NOXV01000143">
    <property type="protein sequence ID" value="OYQ45296.1"/>
    <property type="molecule type" value="Genomic_DNA"/>
</dbReference>
<feature type="domain" description="SLC26A/SulP transporter" evidence="6">
    <location>
        <begin position="11"/>
        <end position="397"/>
    </location>
</feature>
<evidence type="ECO:0000313" key="8">
    <source>
        <dbReference type="Proteomes" id="UP000216605"/>
    </source>
</evidence>
<feature type="transmembrane region" description="Helical" evidence="5">
    <location>
        <begin position="335"/>
        <end position="355"/>
    </location>
</feature>
<dbReference type="InterPro" id="IPR011547">
    <property type="entry name" value="SLC26A/SulP_dom"/>
</dbReference>
<proteinExistence type="predicted"/>
<name>A0A255ZV36_9FLAO</name>
<accession>A0A255ZV36</accession>
<feature type="transmembrane region" description="Helical" evidence="5">
    <location>
        <begin position="391"/>
        <end position="423"/>
    </location>
</feature>
<dbReference type="InterPro" id="IPR001902">
    <property type="entry name" value="SLC26A/SulP_fam"/>
</dbReference>
<keyword evidence="2 5" id="KW-0812">Transmembrane</keyword>
<evidence type="ECO:0000256" key="4">
    <source>
        <dbReference type="ARBA" id="ARBA00023136"/>
    </source>
</evidence>
<feature type="transmembrane region" description="Helical" evidence="5">
    <location>
        <begin position="302"/>
        <end position="323"/>
    </location>
</feature>
<dbReference type="AlphaFoldDB" id="A0A255ZV36"/>
<dbReference type="Pfam" id="PF00916">
    <property type="entry name" value="Sulfate_transp"/>
    <property type="match status" value="1"/>
</dbReference>
<dbReference type="RefSeq" id="WP_094412118.1">
    <property type="nucleotide sequence ID" value="NZ_NOXV01000143.1"/>
</dbReference>
<feature type="transmembrane region" description="Helical" evidence="5">
    <location>
        <begin position="260"/>
        <end position="281"/>
    </location>
</feature>
<protein>
    <recommendedName>
        <fullName evidence="6">SLC26A/SulP transporter domain-containing protein</fullName>
    </recommendedName>
</protein>
<evidence type="ECO:0000256" key="2">
    <source>
        <dbReference type="ARBA" id="ARBA00022692"/>
    </source>
</evidence>
<comment type="caution">
    <text evidence="7">The sequence shown here is derived from an EMBL/GenBank/DDBJ whole genome shotgun (WGS) entry which is preliminary data.</text>
</comment>
<evidence type="ECO:0000256" key="5">
    <source>
        <dbReference type="SAM" id="Phobius"/>
    </source>
</evidence>
<dbReference type="GO" id="GO:0016020">
    <property type="term" value="C:membrane"/>
    <property type="evidence" value="ECO:0007669"/>
    <property type="project" value="UniProtKB-SubCell"/>
</dbReference>
<dbReference type="PANTHER" id="PTHR11814">
    <property type="entry name" value="SULFATE TRANSPORTER"/>
    <property type="match status" value="1"/>
</dbReference>
<evidence type="ECO:0000256" key="1">
    <source>
        <dbReference type="ARBA" id="ARBA00004141"/>
    </source>
</evidence>
<gene>
    <name evidence="7" type="ORF">CHU92_02090</name>
</gene>
<feature type="transmembrane region" description="Helical" evidence="5">
    <location>
        <begin position="88"/>
        <end position="105"/>
    </location>
</feature>
<feature type="transmembrane region" description="Helical" evidence="5">
    <location>
        <begin position="117"/>
        <end position="136"/>
    </location>
</feature>
<evidence type="ECO:0000259" key="6">
    <source>
        <dbReference type="Pfam" id="PF00916"/>
    </source>
</evidence>
<evidence type="ECO:0000256" key="3">
    <source>
        <dbReference type="ARBA" id="ARBA00022989"/>
    </source>
</evidence>
<dbReference type="GO" id="GO:0055085">
    <property type="term" value="P:transmembrane transport"/>
    <property type="evidence" value="ECO:0007669"/>
    <property type="project" value="InterPro"/>
</dbReference>
<comment type="subcellular location">
    <subcellularLocation>
        <location evidence="1">Membrane</location>
        <topology evidence="1">Multi-pass membrane protein</topology>
    </subcellularLocation>
</comment>
<feature type="transmembrane region" description="Helical" evidence="5">
    <location>
        <begin position="41"/>
        <end position="57"/>
    </location>
</feature>
<sequence length="538" mass="57182">MNKKIDFFTNLKSDFPAGLVVFLVALPLCLGIALASGAPPLSGIISGVIGGIVVGSLSQSPISVSGPAAGLTSIVLVAITSLGSFELFLLSVFLAGVLQLVLGFVKAGSVSKLFPSNVIEGMLAGIGIIIIITQLVHAVGFDNNYGGREQLFRLDGSNPFSDIPDIVRQFEPVAIIITIISLVILIAWDKIPTLKRLRIIPGALAAVVAGILINQLLKATGNPLALEKEHLVDLPVVNSVSGLQNIIILPDFSAFGNLKVWITACTIAMVASIETLLCIEASDRMDLLQRYTDTNVELKAQGIGNILSALLGGLPMTSVVVRSSANANAGAKTKMAAIIHGILLLICVLAIPVLLNKIPLATLAAVLILVGYKLASPLKVMYFWTQGKYQFIPFIITLIVVVAYGLLWGVGVGILLNFFFILYGKNKRVPKFPAEKYPGTGAMHIDLANEDSAFNITTIKAILDSIPGNTKAVIDASGTSYITTDVLNFIRNFKDGDAKKVNIEVVLIGFEDANKTENNSGSYIFRGYNGKNGDNKQP</sequence>
<keyword evidence="4 5" id="KW-0472">Membrane</keyword>
<keyword evidence="8" id="KW-1185">Reference proteome</keyword>
<organism evidence="7 8">
    <name type="scientific">Flavobacterium cyanobacteriorum</name>
    <dbReference type="NCBI Taxonomy" id="2022802"/>
    <lineage>
        <taxon>Bacteria</taxon>
        <taxon>Pseudomonadati</taxon>
        <taxon>Bacteroidota</taxon>
        <taxon>Flavobacteriia</taxon>
        <taxon>Flavobacteriales</taxon>
        <taxon>Flavobacteriaceae</taxon>
        <taxon>Flavobacterium</taxon>
    </lineage>
</organism>
<dbReference type="Proteomes" id="UP000216605">
    <property type="component" value="Unassembled WGS sequence"/>
</dbReference>
<keyword evidence="3 5" id="KW-1133">Transmembrane helix</keyword>
<evidence type="ECO:0000313" key="7">
    <source>
        <dbReference type="EMBL" id="OYQ45296.1"/>
    </source>
</evidence>
<feature type="transmembrane region" description="Helical" evidence="5">
    <location>
        <begin position="362"/>
        <end position="385"/>
    </location>
</feature>
<feature type="transmembrane region" description="Helical" evidence="5">
    <location>
        <begin position="166"/>
        <end position="187"/>
    </location>
</feature>
<dbReference type="OrthoDB" id="9769739at2"/>
<feature type="transmembrane region" description="Helical" evidence="5">
    <location>
        <begin position="199"/>
        <end position="217"/>
    </location>
</feature>